<evidence type="ECO:0000313" key="9">
    <source>
        <dbReference type="EMBL" id="AEE17131.1"/>
    </source>
</evidence>
<evidence type="ECO:0000259" key="5">
    <source>
        <dbReference type="PROSITE" id="PS50883"/>
    </source>
</evidence>
<dbReference type="InterPro" id="IPR009016">
    <property type="entry name" value="Fe_hydrogenase"/>
</dbReference>
<sequence>MDHIKTNVIFTNDRCIGCNRCISGCPIPGANIAHYEDGVNRIVVDDGKCIHCGNCLATCTHGAREYIDDTDFFFSDLKEGKNISVAVAPAFYIDYPELAPQILGYLKSIGVRSICNVSAGADIATWTYVRYLTEHPRTGGITQPCAALVNYMEKQRPDLLPRLLPVHSPLMCLAIYVRTYLGNTDSIAFISPCIAKKDEIDSPETGGLVQYNVTFAHLLAKLAQTDLSGYHAEPDVKDSGGGTIYPLPGGLKENLEQFLTDGYLILPQSNLKQLLPGAESPAELLEDSQNPVILEIMQCAHGCLLGTGVEKDGCTLAAILRQTEKLRHRYAQSDSANGAFDRNLSRAQRLENLNARYRNLDVRLFMRTYAERYEQPFEIPEDTIEEIFTQMHKNTPESRNRNCQSCGYDTCRQMAEAVACGYNTIRNCVQYEKDENLRLYTTDPITGLPNKYLMHKETDTLIRENRLSAYSFAYFNIKDFVLINNRIGFDGGNKVLAEFARKAGLLLEPEERLFHTGADNFIAILKKERVNFVIFSLNHIQLETACAEEERQIALHIRCGIYKPDGTEQRTETIVNRLISAFMLTKTNKNQDVAQYDETVSTDVVHTMLMSQQIPQALADNEFFVVYQPKVKLESRTLTGAEALIRWNRGGRIISPTQFIPISEKTGIVRRLDFFVLNHVCSKLDQWLKAGVQPVKISVNFSKLHFSQPDIAQRICNVIDTWQIPHDLIEIEFTETLYTDAQQNLKETMQLLKRAGISSSIDDFGSGYSSLSLLQNLNFDVLKLDKSLIDTILPNTQAKTVVTNVIRMAKDLHMDVVAEGVETRETVSLLTELNCDIIQGFFFDKPLPEPEFEKRLKQKHYPH</sequence>
<dbReference type="InterPro" id="IPR007202">
    <property type="entry name" value="4Fe-4S_dom"/>
</dbReference>
<gene>
    <name evidence="9" type="ordered locus">Trebr_1709</name>
</gene>
<organism evidence="9 10">
    <name type="scientific">Treponema brennaborense (strain DSM 12168 / CIP 105900 / DD5/3)</name>
    <dbReference type="NCBI Taxonomy" id="906968"/>
    <lineage>
        <taxon>Bacteria</taxon>
        <taxon>Pseudomonadati</taxon>
        <taxon>Spirochaetota</taxon>
        <taxon>Spirochaetia</taxon>
        <taxon>Spirochaetales</taxon>
        <taxon>Treponemataceae</taxon>
        <taxon>Treponema</taxon>
    </lineage>
</organism>
<evidence type="ECO:0000259" key="6">
    <source>
        <dbReference type="PROSITE" id="PS50887"/>
    </source>
</evidence>
<dbReference type="PANTHER" id="PTHR33121">
    <property type="entry name" value="CYCLIC DI-GMP PHOSPHODIESTERASE PDEF"/>
    <property type="match status" value="1"/>
</dbReference>
<evidence type="ECO:0000313" key="10">
    <source>
        <dbReference type="Proteomes" id="UP000006546"/>
    </source>
</evidence>
<dbReference type="PROSITE" id="PS50887">
    <property type="entry name" value="GGDEF"/>
    <property type="match status" value="1"/>
</dbReference>
<feature type="domain" description="4Fe-4S" evidence="8">
    <location>
        <begin position="383"/>
        <end position="445"/>
    </location>
</feature>
<evidence type="ECO:0000259" key="8">
    <source>
        <dbReference type="PROSITE" id="PS51656"/>
    </source>
</evidence>
<dbReference type="Pfam" id="PF00990">
    <property type="entry name" value="GGDEF"/>
    <property type="match status" value="1"/>
</dbReference>
<protein>
    <submittedName>
        <fullName evidence="9">Diguanylate cyclase/phosphodiesterase</fullName>
    </submittedName>
</protein>
<dbReference type="AlphaFoldDB" id="F4LQ53"/>
<dbReference type="GO" id="GO:0046872">
    <property type="term" value="F:metal ion binding"/>
    <property type="evidence" value="ECO:0007669"/>
    <property type="project" value="UniProtKB-KW"/>
</dbReference>
<dbReference type="CDD" id="cd01948">
    <property type="entry name" value="EAL"/>
    <property type="match status" value="1"/>
</dbReference>
<feature type="domain" description="4Fe-4S ferredoxin-type" evidence="7">
    <location>
        <begin position="40"/>
        <end position="69"/>
    </location>
</feature>
<dbReference type="eggNOG" id="COG4624">
    <property type="taxonomic scope" value="Bacteria"/>
</dbReference>
<dbReference type="InterPro" id="IPR035919">
    <property type="entry name" value="EAL_sf"/>
</dbReference>
<dbReference type="InterPro" id="IPR017900">
    <property type="entry name" value="4Fe4S_Fe_S_CS"/>
</dbReference>
<dbReference type="SMART" id="SM00267">
    <property type="entry name" value="GGDEF"/>
    <property type="match status" value="1"/>
</dbReference>
<dbReference type="InterPro" id="IPR043128">
    <property type="entry name" value="Rev_trsase/Diguanyl_cyclase"/>
</dbReference>
<dbReference type="Gene3D" id="3.40.950.10">
    <property type="entry name" value="Fe-only Hydrogenase (Larger Subunit), Chain L, domain 3"/>
    <property type="match status" value="1"/>
</dbReference>
<dbReference type="GO" id="GO:0071111">
    <property type="term" value="F:cyclic-guanylate-specific phosphodiesterase activity"/>
    <property type="evidence" value="ECO:0007669"/>
    <property type="project" value="InterPro"/>
</dbReference>
<keyword evidence="3" id="KW-0408">Iron</keyword>
<dbReference type="Pfam" id="PF00563">
    <property type="entry name" value="EAL"/>
    <property type="match status" value="1"/>
</dbReference>
<proteinExistence type="predicted"/>
<dbReference type="PROSITE" id="PS00198">
    <property type="entry name" value="4FE4S_FER_1"/>
    <property type="match status" value="1"/>
</dbReference>
<dbReference type="OrthoDB" id="366324at2"/>
<dbReference type="Gene3D" id="3.30.70.270">
    <property type="match status" value="1"/>
</dbReference>
<dbReference type="PROSITE" id="PS51656">
    <property type="entry name" value="4FE4S"/>
    <property type="match status" value="1"/>
</dbReference>
<dbReference type="InterPro" id="IPR004108">
    <property type="entry name" value="Fe_hydrogenase_lsu_C"/>
</dbReference>
<keyword evidence="1" id="KW-0004">4Fe-4S</keyword>
<keyword evidence="4" id="KW-0411">Iron-sulfur</keyword>
<dbReference type="Proteomes" id="UP000006546">
    <property type="component" value="Chromosome"/>
</dbReference>
<dbReference type="PROSITE" id="PS51379">
    <property type="entry name" value="4FE4S_FER_2"/>
    <property type="match status" value="2"/>
</dbReference>
<dbReference type="PANTHER" id="PTHR33121:SF70">
    <property type="entry name" value="SIGNALING PROTEIN YKOW"/>
    <property type="match status" value="1"/>
</dbReference>
<dbReference type="InterPro" id="IPR017896">
    <property type="entry name" value="4Fe4S_Fe-S-bd"/>
</dbReference>
<dbReference type="KEGG" id="tbe:Trebr_1709"/>
<dbReference type="PROSITE" id="PS50883">
    <property type="entry name" value="EAL"/>
    <property type="match status" value="1"/>
</dbReference>
<evidence type="ECO:0000256" key="4">
    <source>
        <dbReference type="ARBA" id="ARBA00023014"/>
    </source>
</evidence>
<dbReference type="Pfam" id="PF13237">
    <property type="entry name" value="Fer4_10"/>
    <property type="match status" value="1"/>
</dbReference>
<reference evidence="10" key="1">
    <citation type="submission" date="2011-04" db="EMBL/GenBank/DDBJ databases">
        <title>The complete genome of Treponema brennaborense DSM 12168.</title>
        <authorList>
            <person name="Lucas S."/>
            <person name="Han J."/>
            <person name="Lapidus A."/>
            <person name="Bruce D."/>
            <person name="Goodwin L."/>
            <person name="Pitluck S."/>
            <person name="Peters L."/>
            <person name="Kyrpides N."/>
            <person name="Mavromatis K."/>
            <person name="Ivanova N."/>
            <person name="Mikhailova N."/>
            <person name="Pagani I."/>
            <person name="Teshima H."/>
            <person name="Detter J.C."/>
            <person name="Tapia R."/>
            <person name="Han C."/>
            <person name="Land M."/>
            <person name="Hauser L."/>
            <person name="Markowitz V."/>
            <person name="Cheng J.-F."/>
            <person name="Hugenholtz P."/>
            <person name="Woyke T."/>
            <person name="Wu D."/>
            <person name="Gronow S."/>
            <person name="Wellnitz S."/>
            <person name="Brambilla E."/>
            <person name="Klenk H.-P."/>
            <person name="Eisen J.A."/>
        </authorList>
    </citation>
    <scope>NUCLEOTIDE SEQUENCE [LARGE SCALE GENOMIC DNA]</scope>
    <source>
        <strain evidence="10">DSM 12168 / CIP 105900 / DD5/3</strain>
    </source>
</reference>
<feature type="domain" description="4Fe-4S ferredoxin-type" evidence="7">
    <location>
        <begin position="6"/>
        <end position="35"/>
    </location>
</feature>
<evidence type="ECO:0000256" key="3">
    <source>
        <dbReference type="ARBA" id="ARBA00023004"/>
    </source>
</evidence>
<dbReference type="InterPro" id="IPR050706">
    <property type="entry name" value="Cyclic-di-GMP_PDE-like"/>
</dbReference>
<evidence type="ECO:0000256" key="1">
    <source>
        <dbReference type="ARBA" id="ARBA00022485"/>
    </source>
</evidence>
<name>F4LQ53_TREBD</name>
<dbReference type="eggNOG" id="COG5001">
    <property type="taxonomic scope" value="Bacteria"/>
</dbReference>
<dbReference type="SUPFAM" id="SSF54862">
    <property type="entry name" value="4Fe-4S ferredoxins"/>
    <property type="match status" value="1"/>
</dbReference>
<dbReference type="Pfam" id="PF02906">
    <property type="entry name" value="Fe_hyd_lg_C"/>
    <property type="match status" value="1"/>
</dbReference>
<dbReference type="SMART" id="SM00052">
    <property type="entry name" value="EAL"/>
    <property type="match status" value="1"/>
</dbReference>
<dbReference type="SUPFAM" id="SSF53920">
    <property type="entry name" value="Fe-only hydrogenase"/>
    <property type="match status" value="1"/>
</dbReference>
<dbReference type="SUPFAM" id="SSF141868">
    <property type="entry name" value="EAL domain-like"/>
    <property type="match status" value="1"/>
</dbReference>
<dbReference type="STRING" id="906968.Trebr_1709"/>
<dbReference type="InterPro" id="IPR001633">
    <property type="entry name" value="EAL_dom"/>
</dbReference>
<dbReference type="InterPro" id="IPR000160">
    <property type="entry name" value="GGDEF_dom"/>
</dbReference>
<feature type="domain" description="GGDEF" evidence="6">
    <location>
        <begin position="468"/>
        <end position="598"/>
    </location>
</feature>
<dbReference type="GO" id="GO:0051539">
    <property type="term" value="F:4 iron, 4 sulfur cluster binding"/>
    <property type="evidence" value="ECO:0007669"/>
    <property type="project" value="UniProtKB-KW"/>
</dbReference>
<feature type="domain" description="EAL" evidence="5">
    <location>
        <begin position="607"/>
        <end position="860"/>
    </location>
</feature>
<keyword evidence="10" id="KW-1185">Reference proteome</keyword>
<dbReference type="InterPro" id="IPR029787">
    <property type="entry name" value="Nucleotide_cyclase"/>
</dbReference>
<evidence type="ECO:0000256" key="2">
    <source>
        <dbReference type="ARBA" id="ARBA00022723"/>
    </source>
</evidence>
<dbReference type="Pfam" id="PF04060">
    <property type="entry name" value="FeS"/>
    <property type="match status" value="1"/>
</dbReference>
<dbReference type="RefSeq" id="WP_013758836.1">
    <property type="nucleotide sequence ID" value="NC_015500.1"/>
</dbReference>
<accession>F4LQ53</accession>
<keyword evidence="2" id="KW-0479">Metal-binding</keyword>
<dbReference type="Gene3D" id="3.20.20.450">
    <property type="entry name" value="EAL domain"/>
    <property type="match status" value="1"/>
</dbReference>
<dbReference type="Gene3D" id="1.10.15.40">
    <property type="entry name" value="Electron transport complex subunit B, putative Fe-S cluster"/>
    <property type="match status" value="1"/>
</dbReference>
<dbReference type="HOGENOM" id="CLU_331739_0_0_12"/>
<evidence type="ECO:0000259" key="7">
    <source>
        <dbReference type="PROSITE" id="PS51379"/>
    </source>
</evidence>
<dbReference type="EMBL" id="CP002696">
    <property type="protein sequence ID" value="AEE17131.1"/>
    <property type="molecule type" value="Genomic_DNA"/>
</dbReference>
<dbReference type="SUPFAM" id="SSF55073">
    <property type="entry name" value="Nucleotide cyclase"/>
    <property type="match status" value="1"/>
</dbReference>
<dbReference type="Gene3D" id="3.30.70.20">
    <property type="match status" value="1"/>
</dbReference>